<organism evidence="9 10">
    <name type="scientific">Cylindrotheca closterium</name>
    <dbReference type="NCBI Taxonomy" id="2856"/>
    <lineage>
        <taxon>Eukaryota</taxon>
        <taxon>Sar</taxon>
        <taxon>Stramenopiles</taxon>
        <taxon>Ochrophyta</taxon>
        <taxon>Bacillariophyta</taxon>
        <taxon>Bacillariophyceae</taxon>
        <taxon>Bacillariophycidae</taxon>
        <taxon>Bacillariales</taxon>
        <taxon>Bacillariaceae</taxon>
        <taxon>Cylindrotheca</taxon>
    </lineage>
</organism>
<gene>
    <name evidence="9" type="ORF">CYCCA115_LOCUS234</name>
</gene>
<evidence type="ECO:0000313" key="10">
    <source>
        <dbReference type="Proteomes" id="UP001295423"/>
    </source>
</evidence>
<evidence type="ECO:0000313" key="9">
    <source>
        <dbReference type="EMBL" id="CAJ1897824.1"/>
    </source>
</evidence>
<evidence type="ECO:0000256" key="2">
    <source>
        <dbReference type="ARBA" id="ARBA00004687"/>
    </source>
</evidence>
<comment type="similarity">
    <text evidence="3">Belongs to the PIGC family.</text>
</comment>
<evidence type="ECO:0008006" key="11">
    <source>
        <dbReference type="Google" id="ProtNLM"/>
    </source>
</evidence>
<evidence type="ECO:0000256" key="3">
    <source>
        <dbReference type="ARBA" id="ARBA00008321"/>
    </source>
</evidence>
<dbReference type="GO" id="GO:0000506">
    <property type="term" value="C:glycosylphosphatidylinositol-N-acetylglucosaminyltransferase (GPI-GnT) complex"/>
    <property type="evidence" value="ECO:0007669"/>
    <property type="project" value="TreeGrafter"/>
</dbReference>
<evidence type="ECO:0000256" key="6">
    <source>
        <dbReference type="ARBA" id="ARBA00022989"/>
    </source>
</evidence>
<sequence>MTRDKAIKRRLWERGNHQIPLNSKVQDTKKETYDEIFTKFATKSPQMPLSLLTARGLIVGQEFILTCLLLASHRVALDDENKSPEYQPISNILSTFQPTTQPYVLFVPWVSFLLTTAIFSRISPDSASITQKEKLQTRGADSLFMALFLRFLAGVLQTLTASYSSDTVHALAIGGLVLHLLACDFDYANGHTESNGVDTTGRPPFKGGTLSLTAAFFSTILLASRLEENVSVYIFVTYSVILFALYPAARHRVAIATKSKYRAVPFAMTLQLVFMTFLLLSTYEAIFAGAVFVTLCLLVPGWVYTLQSSKTQLRGPWDIAHVS</sequence>
<keyword evidence="6 8" id="KW-1133">Transmembrane helix</keyword>
<evidence type="ECO:0000256" key="4">
    <source>
        <dbReference type="ARBA" id="ARBA00022502"/>
    </source>
</evidence>
<dbReference type="PANTHER" id="PTHR12982:SF0">
    <property type="entry name" value="PHOSPHATIDYLINOSITOL N-ACETYLGLUCOSAMINYLTRANSFERASE SUBUNIT C"/>
    <property type="match status" value="1"/>
</dbReference>
<keyword evidence="5 8" id="KW-0812">Transmembrane</keyword>
<feature type="transmembrane region" description="Helical" evidence="8">
    <location>
        <begin position="143"/>
        <end position="163"/>
    </location>
</feature>
<keyword evidence="10" id="KW-1185">Reference proteome</keyword>
<comment type="caution">
    <text evidence="9">The sequence shown here is derived from an EMBL/GenBank/DDBJ whole genome shotgun (WGS) entry which is preliminary data.</text>
</comment>
<dbReference type="EMBL" id="CAKOGP040000001">
    <property type="protein sequence ID" value="CAJ1897824.1"/>
    <property type="molecule type" value="Genomic_DNA"/>
</dbReference>
<keyword evidence="4" id="KW-0337">GPI-anchor biosynthesis</keyword>
<evidence type="ECO:0000256" key="8">
    <source>
        <dbReference type="SAM" id="Phobius"/>
    </source>
</evidence>
<proteinExistence type="inferred from homology"/>
<evidence type="ECO:0000256" key="5">
    <source>
        <dbReference type="ARBA" id="ARBA00022692"/>
    </source>
</evidence>
<comment type="subcellular location">
    <subcellularLocation>
        <location evidence="1">Membrane</location>
        <topology evidence="1">Multi-pass membrane protein</topology>
    </subcellularLocation>
</comment>
<dbReference type="GO" id="GO:0006506">
    <property type="term" value="P:GPI anchor biosynthetic process"/>
    <property type="evidence" value="ECO:0007669"/>
    <property type="project" value="UniProtKB-KW"/>
</dbReference>
<feature type="transmembrane region" description="Helical" evidence="8">
    <location>
        <begin position="286"/>
        <end position="306"/>
    </location>
</feature>
<feature type="transmembrane region" description="Helical" evidence="8">
    <location>
        <begin position="261"/>
        <end position="280"/>
    </location>
</feature>
<evidence type="ECO:0000256" key="7">
    <source>
        <dbReference type="ARBA" id="ARBA00023136"/>
    </source>
</evidence>
<protein>
    <recommendedName>
        <fullName evidence="11">Phosphatidylinositol N-acetylglucosaminyltransferase</fullName>
    </recommendedName>
</protein>
<reference evidence="9" key="1">
    <citation type="submission" date="2023-08" db="EMBL/GenBank/DDBJ databases">
        <authorList>
            <person name="Audoor S."/>
            <person name="Bilcke G."/>
        </authorList>
    </citation>
    <scope>NUCLEOTIDE SEQUENCE</scope>
</reference>
<dbReference type="Pfam" id="PF06432">
    <property type="entry name" value="GPI2"/>
    <property type="match status" value="1"/>
</dbReference>
<dbReference type="Proteomes" id="UP001295423">
    <property type="component" value="Unassembled WGS sequence"/>
</dbReference>
<keyword evidence="7 8" id="KW-0472">Membrane</keyword>
<name>A0AAD2CBN8_9STRA</name>
<feature type="transmembrane region" description="Helical" evidence="8">
    <location>
        <begin position="230"/>
        <end position="249"/>
    </location>
</feature>
<accession>A0AAD2CBN8</accession>
<comment type="pathway">
    <text evidence="2">Glycolipid biosynthesis; glycosylphosphatidylinositol-anchor biosynthesis.</text>
</comment>
<evidence type="ECO:0000256" key="1">
    <source>
        <dbReference type="ARBA" id="ARBA00004141"/>
    </source>
</evidence>
<dbReference type="AlphaFoldDB" id="A0AAD2CBN8"/>
<dbReference type="InterPro" id="IPR009450">
    <property type="entry name" value="Plno_GlcNAc_GPI2"/>
</dbReference>
<dbReference type="PANTHER" id="PTHR12982">
    <property type="entry name" value="PHOSPHATIDYLINOSITOL GLYCAN, CLASS C"/>
    <property type="match status" value="1"/>
</dbReference>